<dbReference type="GO" id="GO:0000272">
    <property type="term" value="P:polysaccharide catabolic process"/>
    <property type="evidence" value="ECO:0007669"/>
    <property type="project" value="UniProtKB-KW"/>
</dbReference>
<dbReference type="Pfam" id="PF00041">
    <property type="entry name" value="fn3"/>
    <property type="match status" value="1"/>
</dbReference>
<keyword evidence="4" id="KW-0812">Transmembrane</keyword>
<keyword evidence="4" id="KW-1133">Transmembrane helix</keyword>
<evidence type="ECO:0000256" key="5">
    <source>
        <dbReference type="SAM" id="SignalP"/>
    </source>
</evidence>
<dbReference type="RefSeq" id="WP_100510059.1">
    <property type="nucleotide sequence ID" value="NZ_PEBI01000001.1"/>
</dbReference>
<dbReference type="EMBL" id="PEBI01000001">
    <property type="protein sequence ID" value="PJM73914.1"/>
    <property type="molecule type" value="Genomic_DNA"/>
</dbReference>
<gene>
    <name evidence="7" type="ORF">CS006_01765</name>
</gene>
<evidence type="ECO:0000256" key="4">
    <source>
        <dbReference type="SAM" id="Phobius"/>
    </source>
</evidence>
<feature type="compositionally biased region" description="Gly residues" evidence="3">
    <location>
        <begin position="544"/>
        <end position="570"/>
    </location>
</feature>
<dbReference type="SUPFAM" id="SSF49265">
    <property type="entry name" value="Fibronectin type III"/>
    <property type="match status" value="1"/>
</dbReference>
<accession>A0A2M9HAS7</accession>
<feature type="compositionally biased region" description="Low complexity" evidence="3">
    <location>
        <begin position="876"/>
        <end position="905"/>
    </location>
</feature>
<dbReference type="CDD" id="cd00063">
    <property type="entry name" value="FN3"/>
    <property type="match status" value="1"/>
</dbReference>
<keyword evidence="4" id="KW-0472">Membrane</keyword>
<dbReference type="AlphaFoldDB" id="A0A2M9HAS7"/>
<evidence type="ECO:0000256" key="3">
    <source>
        <dbReference type="SAM" id="MobiDB-lite"/>
    </source>
</evidence>
<dbReference type="InterPro" id="IPR036116">
    <property type="entry name" value="FN3_sf"/>
</dbReference>
<feature type="domain" description="Fibronectin type-III" evidence="6">
    <location>
        <begin position="447"/>
        <end position="543"/>
    </location>
</feature>
<keyword evidence="5" id="KW-0732">Signal</keyword>
<keyword evidence="2" id="KW-0119">Carbohydrate metabolism</keyword>
<dbReference type="GO" id="GO:0016798">
    <property type="term" value="F:hydrolase activity, acting on glycosyl bonds"/>
    <property type="evidence" value="ECO:0007669"/>
    <property type="project" value="UniProtKB-KW"/>
</dbReference>
<evidence type="ECO:0000313" key="7">
    <source>
        <dbReference type="EMBL" id="PJM73914.1"/>
    </source>
</evidence>
<organism evidence="7 8">
    <name type="scientific">Bifidobacterium primatium</name>
    <dbReference type="NCBI Taxonomy" id="2045438"/>
    <lineage>
        <taxon>Bacteria</taxon>
        <taxon>Bacillati</taxon>
        <taxon>Actinomycetota</taxon>
        <taxon>Actinomycetes</taxon>
        <taxon>Bifidobacteriales</taxon>
        <taxon>Bifidobacteriaceae</taxon>
        <taxon>Bifidobacterium</taxon>
    </lineage>
</organism>
<proteinExistence type="predicted"/>
<dbReference type="InterPro" id="IPR013783">
    <property type="entry name" value="Ig-like_fold"/>
</dbReference>
<dbReference type="SMART" id="SM00060">
    <property type="entry name" value="FN3"/>
    <property type="match status" value="1"/>
</dbReference>
<dbReference type="InterPro" id="IPR003961">
    <property type="entry name" value="FN3_dom"/>
</dbReference>
<dbReference type="OrthoDB" id="7210788at2"/>
<feature type="region of interest" description="Disordered" evidence="3">
    <location>
        <begin position="876"/>
        <end position="920"/>
    </location>
</feature>
<evidence type="ECO:0000259" key="6">
    <source>
        <dbReference type="PROSITE" id="PS50853"/>
    </source>
</evidence>
<dbReference type="PROSITE" id="PS50853">
    <property type="entry name" value="FN3"/>
    <property type="match status" value="1"/>
</dbReference>
<dbReference type="Proteomes" id="UP000229095">
    <property type="component" value="Unassembled WGS sequence"/>
</dbReference>
<feature type="chain" id="PRO_5014844850" description="Fibronectin type-III domain-containing protein" evidence="5">
    <location>
        <begin position="34"/>
        <end position="971"/>
    </location>
</feature>
<keyword evidence="2" id="KW-0624">Polysaccharide degradation</keyword>
<evidence type="ECO:0000256" key="1">
    <source>
        <dbReference type="ARBA" id="ARBA00023295"/>
    </source>
</evidence>
<feature type="signal peptide" evidence="5">
    <location>
        <begin position="1"/>
        <end position="33"/>
    </location>
</feature>
<sequence length="971" mass="97919">MNIGRTILETICASASIVAVCAGSVAAIAPAFAADATTDTNTSANASSSTAVTDVVFEWGVNPETGGGSYFGGCNALSAGTAGDAGGSGVWTANKTGTDGKTLYRTVDESAHAEILKPNADDTMERVGGFAERCTNRNGASIAGKTGGMTMNGDEPTYSENIVRLTDGTGTVDTATNSAHIEWKGASFTIVYYGGMTYWSIADPVLDISNGKGTLTGTASGYAADMNDVSKWEKLPATTIHLADFTTGSASGVDQQITFDADKGTLTATPDYLGVTADAGADAHAGQAEKTSDNAAWWGSFPATWVQFNNATGQSSYWYTTSGGKNTIQPRKVASPITVAWKSQPSTAKPGVTAGAQSVERGKAITFTGKNLAEDTTYAGRIISPAGETVAKDLKPGSASASAGSATWEYTIPADALAGTYTFELYDAAAGDDSAAVTSTTFVVGRLPGAPTLTSHDAEGSDRVELFWKAPGEKGDPKFSGFVATAKPRSGGDTVIASFGKKERSGMITGLKASTTYDVTIAATNALGPGAASNAMTVTTTAGGSDGSGSGSDDGSGSGSGGTTNGGSANGGTTYKNVTLRWGINDETNSAAYYGGCNFISAGKAGNTGSSKTWDASFYKAKAGNVTIEKPDSSGKWAAASWNSKCLARDGSTVKMAKRADGRSINTESQVVLSKGVGTVQADGSVEISWTGSFTVAYYGGMTYWSVTDPKLTLDVSGNGALTATASGYGADMNDSSKWVTLSARTIHLADFKGVDMKKAADAHGFTKTPEYLGVAVKASGDHGAQAAKDSANAAYWGAFPQSFVDFQVETGQSAYWYTANSQRDFAKPTLPLSVQYDSSFKVSAGSGSPAAASASGGSAGSSSGLGGGALASAGSAAGSSSGKKSGKKSASTKSDAASADPTPDAADDGSADASASGSSTAPLIADNAKTIAIGSGGVAAAAGLPLGLGWFIRRRLGLDPSAALDSRLGL</sequence>
<comment type="caution">
    <text evidence="7">The sequence shown here is derived from an EMBL/GenBank/DDBJ whole genome shotgun (WGS) entry which is preliminary data.</text>
</comment>
<keyword evidence="1" id="KW-0326">Glycosidase</keyword>
<keyword evidence="1" id="KW-0378">Hydrolase</keyword>
<reference evidence="7 8" key="1">
    <citation type="submission" date="2017-10" db="EMBL/GenBank/DDBJ databases">
        <title>Draft genome sequences of strains TRE 1, TRE 9, TRE H and TRI 7, isolated from tamarins, belonging to four potential novel Bifidobacterium species.</title>
        <authorList>
            <person name="Mattarelli P."/>
            <person name="Modesto M."/>
            <person name="Puglisi E."/>
            <person name="Morelli L."/>
            <person name="Spezio C."/>
            <person name="Bonetti A."/>
            <person name="Sandri C."/>
        </authorList>
    </citation>
    <scope>NUCLEOTIDE SEQUENCE [LARGE SCALE GENOMIC DNA]</scope>
    <source>
        <strain evidence="8">TRE1</strain>
    </source>
</reference>
<keyword evidence="8" id="KW-1185">Reference proteome</keyword>
<protein>
    <recommendedName>
        <fullName evidence="6">Fibronectin type-III domain-containing protein</fullName>
    </recommendedName>
</protein>
<evidence type="ECO:0000313" key="8">
    <source>
        <dbReference type="Proteomes" id="UP000229095"/>
    </source>
</evidence>
<feature type="region of interest" description="Disordered" evidence="3">
    <location>
        <begin position="538"/>
        <end position="572"/>
    </location>
</feature>
<dbReference type="Gene3D" id="2.60.40.10">
    <property type="entry name" value="Immunoglobulins"/>
    <property type="match status" value="1"/>
</dbReference>
<name>A0A2M9HAS7_9BIFI</name>
<feature type="transmembrane region" description="Helical" evidence="4">
    <location>
        <begin position="932"/>
        <end position="953"/>
    </location>
</feature>
<evidence type="ECO:0000256" key="2">
    <source>
        <dbReference type="ARBA" id="ARBA00023326"/>
    </source>
</evidence>